<dbReference type="AlphaFoldDB" id="O16719"/>
<evidence type="ECO:0000313" key="3">
    <source>
        <dbReference type="Proteomes" id="UP000001940"/>
    </source>
</evidence>
<dbReference type="Proteomes" id="UP000001940">
    <property type="component" value="Chromosome II"/>
</dbReference>
<keyword evidence="1" id="KW-0472">Membrane</keyword>
<dbReference type="UCSC" id="F22E5.1">
    <property type="organism name" value="c. elegans"/>
</dbReference>
<organism evidence="2 3">
    <name type="scientific">Caenorhabditis elegans</name>
    <dbReference type="NCBI Taxonomy" id="6239"/>
    <lineage>
        <taxon>Eukaryota</taxon>
        <taxon>Metazoa</taxon>
        <taxon>Ecdysozoa</taxon>
        <taxon>Nematoda</taxon>
        <taxon>Chromadorea</taxon>
        <taxon>Rhabditida</taxon>
        <taxon>Rhabditina</taxon>
        <taxon>Rhabditomorpha</taxon>
        <taxon>Rhabditoidea</taxon>
        <taxon>Rhabditidae</taxon>
        <taxon>Peloderinae</taxon>
        <taxon>Caenorhabditis</taxon>
    </lineage>
</organism>
<keyword evidence="5" id="KW-1267">Proteomics identification</keyword>
<dbReference type="InterPro" id="IPR012444">
    <property type="entry name" value="DUF1647"/>
</dbReference>
<dbReference type="HOGENOM" id="CLU_042099_1_0_1"/>
<dbReference type="InParanoid" id="O16719"/>
<dbReference type="PANTHER" id="PTHR31389:SF7">
    <property type="entry name" value="ALPHA-1,6-MANNOSYL-GLYCOPROTEIN 2-BETA-N-ACETYLGLUCOSAMINYLTRANSFERASE-RELATED"/>
    <property type="match status" value="1"/>
</dbReference>
<protein>
    <submittedName>
        <fullName evidence="2">Uncharacterized protein</fullName>
    </submittedName>
</protein>
<dbReference type="KEGG" id="cel:CELE_F22E5.1"/>
<evidence type="ECO:0000256" key="1">
    <source>
        <dbReference type="SAM" id="Phobius"/>
    </source>
</evidence>
<dbReference type="CTD" id="184831"/>
<accession>O16719</accession>
<dbReference type="WormBase" id="F22E5.1">
    <property type="protein sequence ID" value="CE09553"/>
    <property type="gene ID" value="WBGene00017703"/>
</dbReference>
<dbReference type="Pfam" id="PF07801">
    <property type="entry name" value="DUF1647"/>
    <property type="match status" value="1"/>
</dbReference>
<dbReference type="STRING" id="6239.F22E5.1.1"/>
<dbReference type="OrthoDB" id="10053392at2759"/>
<dbReference type="OMA" id="TIHYSEN"/>
<evidence type="ECO:0000313" key="2">
    <source>
        <dbReference type="EMBL" id="CCD68448.1"/>
    </source>
</evidence>
<evidence type="ECO:0007829" key="5">
    <source>
        <dbReference type="PeptideAtlas" id="O16719"/>
    </source>
</evidence>
<dbReference type="EMBL" id="BX284602">
    <property type="protein sequence ID" value="CCD68448.1"/>
    <property type="molecule type" value="Genomic_DNA"/>
</dbReference>
<reference evidence="2 3" key="1">
    <citation type="journal article" date="1998" name="Science">
        <title>Genome sequence of the nematode C. elegans: a platform for investigating biology.</title>
        <authorList>
            <consortium name="The C. elegans sequencing consortium"/>
            <person name="Sulson J.E."/>
            <person name="Waterston R."/>
        </authorList>
    </citation>
    <scope>NUCLEOTIDE SEQUENCE [LARGE SCALE GENOMIC DNA]</scope>
    <source>
        <strain evidence="2 3">Bristol N2</strain>
    </source>
</reference>
<evidence type="ECO:0000313" key="4">
    <source>
        <dbReference type="WormBase" id="F22E5.1"/>
    </source>
</evidence>
<dbReference type="Bgee" id="WBGene00017703">
    <property type="expression patterns" value="Expressed in material anatomical entity and 3 other cell types or tissues"/>
</dbReference>
<dbReference type="RefSeq" id="NP_494329.1">
    <property type="nucleotide sequence ID" value="NM_061928.1"/>
</dbReference>
<keyword evidence="1" id="KW-1133">Transmembrane helix</keyword>
<dbReference type="eggNOG" id="ENOG502SA4K">
    <property type="taxonomic scope" value="Eukaryota"/>
</dbReference>
<name>O16719_CAEEL</name>
<dbReference type="PIR" id="T32078">
    <property type="entry name" value="T32078"/>
</dbReference>
<dbReference type="PANTHER" id="PTHR31389">
    <property type="entry name" value="LD39211P"/>
    <property type="match status" value="1"/>
</dbReference>
<proteinExistence type="evidence at protein level"/>
<dbReference type="PeptideAtlas" id="O16719"/>
<dbReference type="PhylomeDB" id="O16719"/>
<dbReference type="PaxDb" id="6239-F22E5.1"/>
<dbReference type="GeneID" id="184831"/>
<gene>
    <name evidence="2" type="ORF">CELE_F22E5.1</name>
    <name evidence="2 4" type="ORF">F22E5.1</name>
</gene>
<dbReference type="FunCoup" id="O16719">
    <property type="interactions" value="475"/>
</dbReference>
<keyword evidence="3" id="KW-1185">Reference proteome</keyword>
<sequence>MKRTMRGPFMFILGVIFSGFLFSMIYLKDNRIRDYQNSEAIIETRVQRSSRVELVKSVDKCDCVSEKSGKTYNFCYKDPQNANSVGKKFSCDHLPILEKLNILEPSGSFVDLTDIAENSKNLIFASAASDDHFQNEVGTISAIYKYYPDAKFILYSLGLQAANISKLKSMFKNLEVRVFNTIGYPDYTNHWMEYRFKPLLLAELLKEHPNIWWMDAHLSVKKPNMVELMMKEVAEKTKKSETKVTVSIYFFIYSSHSNFATLNTALLDYFPTNSIGLLKDPNLGSQMGANTIYMARTQYTMETFKWWVLCALDYTCMKPPGAQVSCRFPNNDRNTQFAHCFRFDQSVLNLLMLNDFQDHHKYWSSLGHLF</sequence>
<keyword evidence="1" id="KW-0812">Transmembrane</keyword>
<dbReference type="SMR" id="O16719"/>
<dbReference type="AGR" id="WB:WBGene00017703"/>
<feature type="transmembrane region" description="Helical" evidence="1">
    <location>
        <begin position="7"/>
        <end position="27"/>
    </location>
</feature>